<dbReference type="EMBL" id="CATQJL010000223">
    <property type="protein sequence ID" value="CAJ0597883.1"/>
    <property type="molecule type" value="Genomic_DNA"/>
</dbReference>
<evidence type="ECO:0000313" key="2">
    <source>
        <dbReference type="Proteomes" id="UP001176961"/>
    </source>
</evidence>
<dbReference type="Proteomes" id="UP001176961">
    <property type="component" value="Unassembled WGS sequence"/>
</dbReference>
<dbReference type="AlphaFoldDB" id="A0AA36GTA8"/>
<accession>A0AA36GTA8</accession>
<evidence type="ECO:0000313" key="1">
    <source>
        <dbReference type="EMBL" id="CAJ0597883.1"/>
    </source>
</evidence>
<keyword evidence="2" id="KW-1185">Reference proteome</keyword>
<sequence>MPKDNMAFLPIVFATAIFNFALTCPPTAPPTAAPSPAANSSGKRSVDHIEVTVVSNQKFDPAMNDSHMEVFKTLLQDYMKGKGAYYDKDMMQQKIMNVDGNFAVLYSLLGYDCDTVNNFLHDAKSSANFIKDIKVKCGGRPAFSIA</sequence>
<organism evidence="1 2">
    <name type="scientific">Cylicocyclus nassatus</name>
    <name type="common">Nematode worm</name>
    <dbReference type="NCBI Taxonomy" id="53992"/>
    <lineage>
        <taxon>Eukaryota</taxon>
        <taxon>Metazoa</taxon>
        <taxon>Ecdysozoa</taxon>
        <taxon>Nematoda</taxon>
        <taxon>Chromadorea</taxon>
        <taxon>Rhabditida</taxon>
        <taxon>Rhabditina</taxon>
        <taxon>Rhabditomorpha</taxon>
        <taxon>Strongyloidea</taxon>
        <taxon>Strongylidae</taxon>
        <taxon>Cylicocyclus</taxon>
    </lineage>
</organism>
<name>A0AA36GTA8_CYLNA</name>
<dbReference type="PANTHER" id="PTHR36955:SF1">
    <property type="entry name" value="SECRETED NEMATODE CLADE V PROTEIN GENE FAMILY"/>
    <property type="match status" value="1"/>
</dbReference>
<proteinExistence type="predicted"/>
<gene>
    <name evidence="1" type="ORF">CYNAS_LOCUS9866</name>
</gene>
<dbReference type="PANTHER" id="PTHR36955">
    <property type="entry name" value="SECRETED NEMATODE CLADE V PROTEIN GENE FAMILY"/>
    <property type="match status" value="1"/>
</dbReference>
<protein>
    <submittedName>
        <fullName evidence="1">Uncharacterized protein</fullName>
    </submittedName>
</protein>
<dbReference type="Pfam" id="PF17619">
    <property type="entry name" value="SCVP"/>
    <property type="match status" value="1"/>
</dbReference>
<comment type="caution">
    <text evidence="1">The sequence shown here is derived from an EMBL/GenBank/DDBJ whole genome shotgun (WGS) entry which is preliminary data.</text>
</comment>
<dbReference type="InterPro" id="IPR035126">
    <property type="entry name" value="SCVP"/>
</dbReference>
<reference evidence="1" key="1">
    <citation type="submission" date="2023-07" db="EMBL/GenBank/DDBJ databases">
        <authorList>
            <consortium name="CYATHOMIX"/>
        </authorList>
    </citation>
    <scope>NUCLEOTIDE SEQUENCE</scope>
    <source>
        <strain evidence="1">N/A</strain>
    </source>
</reference>